<dbReference type="OrthoDB" id="5292689at2"/>
<accession>A0A142B8M7</accession>
<evidence type="ECO:0000259" key="1">
    <source>
        <dbReference type="Pfam" id="PF13700"/>
    </source>
</evidence>
<dbReference type="Proteomes" id="UP000071065">
    <property type="component" value="Chromosome"/>
</dbReference>
<dbReference type="Pfam" id="PF13700">
    <property type="entry name" value="DUF4158"/>
    <property type="match status" value="1"/>
</dbReference>
<dbReference type="EMBL" id="CP013251">
    <property type="protein sequence ID" value="AMO55103.1"/>
    <property type="molecule type" value="Genomic_DNA"/>
</dbReference>
<dbReference type="KEGG" id="emp:EZMO1_0885"/>
<evidence type="ECO:0000313" key="3">
    <source>
        <dbReference type="Proteomes" id="UP000071065"/>
    </source>
</evidence>
<dbReference type="AlphaFoldDB" id="A0A142B8M7"/>
<gene>
    <name evidence="2" type="ORF">EZMO1_0885</name>
</gene>
<sequence>MKKNQKRIQLLSDTEVEELYSRPEFNIHEQQLYFTLTASERTALTQFSNTKTRIYFILQLGYFKARQQFFNFSLDEVISDALFIVSTYYSESAAWSISGRISRDYVRVQRQTILSLYGYRSCTSKFAPEIQVHMEDMLRHYPKGHSAFRQALAYFDHQKIIIPSYTTLQDIFSQAFAAEDKRLSTIIESIPSSVSDELAALIHREDGITALNIIRADQKDFQYTAVKTEVDKAQRIEKLYVFAKKFIPSLNLAKNAVRYYADLAEQYAASRMPILPSNMRLRGYGD</sequence>
<feature type="domain" description="DUF4158" evidence="1">
    <location>
        <begin position="10"/>
        <end position="175"/>
    </location>
</feature>
<evidence type="ECO:0000313" key="2">
    <source>
        <dbReference type="EMBL" id="AMO55103.1"/>
    </source>
</evidence>
<dbReference type="PATRIC" id="fig|570277.3.peg.962"/>
<name>A0A142B8M7_9GAMM</name>
<proteinExistence type="predicted"/>
<protein>
    <submittedName>
        <fullName evidence="2">Tn3 family transposase</fullName>
    </submittedName>
</protein>
<dbReference type="InterPro" id="IPR025296">
    <property type="entry name" value="DUF4158"/>
</dbReference>
<dbReference type="STRING" id="570277.EZMO1_0885"/>
<organism evidence="2 3">
    <name type="scientific">Endozoicomonas montiporae CL-33</name>
    <dbReference type="NCBI Taxonomy" id="570277"/>
    <lineage>
        <taxon>Bacteria</taxon>
        <taxon>Pseudomonadati</taxon>
        <taxon>Pseudomonadota</taxon>
        <taxon>Gammaproteobacteria</taxon>
        <taxon>Oceanospirillales</taxon>
        <taxon>Endozoicomonadaceae</taxon>
        <taxon>Endozoicomonas</taxon>
    </lineage>
</organism>
<reference evidence="2 3" key="1">
    <citation type="journal article" date="2016" name="Front. Microbiol.">
        <title>Genomic Insight into the Host-Endosymbiont Relationship of Endozoicomonas montiporae CL-33(T) with its Coral Host.</title>
        <authorList>
            <person name="Ding J.-Y."/>
            <person name="Shiu J.-H."/>
            <person name="Chen W.-M."/>
            <person name="Chiang Y.-R."/>
            <person name="Tang S.-L."/>
        </authorList>
    </citation>
    <scope>NUCLEOTIDE SEQUENCE [LARGE SCALE GENOMIC DNA]</scope>
    <source>
        <strain evidence="2 3">CL-33</strain>
    </source>
</reference>
<dbReference type="RefSeq" id="WP_051789868.1">
    <property type="nucleotide sequence ID" value="NZ_CP013251.1"/>
</dbReference>